<evidence type="ECO:0000313" key="9">
    <source>
        <dbReference type="EMBL" id="CAH1995447.1"/>
    </source>
</evidence>
<dbReference type="InterPro" id="IPR041515">
    <property type="entry name" value="PPAF-2-like_Clip"/>
</dbReference>
<evidence type="ECO:0000256" key="2">
    <source>
        <dbReference type="ARBA" id="ARBA00022525"/>
    </source>
</evidence>
<gene>
    <name evidence="9" type="ORF">ACAOBT_LOCUS22611</name>
</gene>
<dbReference type="Pfam" id="PF00089">
    <property type="entry name" value="Trypsin"/>
    <property type="match status" value="1"/>
</dbReference>
<dbReference type="GO" id="GO:0005576">
    <property type="term" value="C:extracellular region"/>
    <property type="evidence" value="ECO:0007669"/>
    <property type="project" value="UniProtKB-SubCell"/>
</dbReference>
<dbReference type="SMART" id="SM00020">
    <property type="entry name" value="Tryp_SPc"/>
    <property type="match status" value="1"/>
</dbReference>
<name>A0A9P0LGJ1_ACAOB</name>
<feature type="chain" id="PRO_5040407457" description="Phenoloxidase-activating factor 2" evidence="7">
    <location>
        <begin position="20"/>
        <end position="348"/>
    </location>
</feature>
<proteinExistence type="inferred from homology"/>
<dbReference type="PANTHER" id="PTHR24256">
    <property type="entry name" value="TRYPTASE-RELATED"/>
    <property type="match status" value="1"/>
</dbReference>
<dbReference type="EMBL" id="CAKOFQ010007228">
    <property type="protein sequence ID" value="CAH1995447.1"/>
    <property type="molecule type" value="Genomic_DNA"/>
</dbReference>
<comment type="subcellular location">
    <subcellularLocation>
        <location evidence="1">Secreted</location>
    </subcellularLocation>
</comment>
<sequence>MFRFLFMLFLLAIDAQIDSEDNEVVPRCKCVPLNLCMDNNAAISGDGMLDVRVARCPNYNDVCCQKPIEESTSAPNTECGYKKHKQVAPRILSSSDPPQYGELPWVVVLFLWSSEDGSNRYKCGGTLIHPSAVITAAHCVDDEDTRTALLMVRAGDWNVKPGEEQQNLLISEIIIHPAYARRSLWNDIALIILMEPARMTENVGLICLPPPDLQMEDVMCVAGGYGKSSKSGLHSHVLRKVDLPLVPREQCEALLRKTRLGRFFELHESFICAGGEHGEDACAGDGGNALACPIPGAEDRMLQMGIVSWGIGCGKDGVPGVYGNVPFFSQWIDDQLTQRRLDTSVYQY</sequence>
<dbReference type="Gene3D" id="2.40.10.10">
    <property type="entry name" value="Trypsin-like serine proteases"/>
    <property type="match status" value="1"/>
</dbReference>
<dbReference type="InterPro" id="IPR018114">
    <property type="entry name" value="TRYPSIN_HIS"/>
</dbReference>
<comment type="similarity">
    <text evidence="4">Belongs to the peptidase S1 family. CLIP subfamily.</text>
</comment>
<dbReference type="SUPFAM" id="SSF50494">
    <property type="entry name" value="Trypsin-like serine proteases"/>
    <property type="match status" value="1"/>
</dbReference>
<dbReference type="GO" id="GO:0006508">
    <property type="term" value="P:proteolysis"/>
    <property type="evidence" value="ECO:0007669"/>
    <property type="project" value="InterPro"/>
</dbReference>
<keyword evidence="7" id="KW-0732">Signal</keyword>
<dbReference type="GO" id="GO:0004252">
    <property type="term" value="F:serine-type endopeptidase activity"/>
    <property type="evidence" value="ECO:0007669"/>
    <property type="project" value="InterPro"/>
</dbReference>
<evidence type="ECO:0000259" key="8">
    <source>
        <dbReference type="PROSITE" id="PS50240"/>
    </source>
</evidence>
<dbReference type="AlphaFoldDB" id="A0A9P0LGJ1"/>
<dbReference type="InterPro" id="IPR043504">
    <property type="entry name" value="Peptidase_S1_PA_chymotrypsin"/>
</dbReference>
<dbReference type="PROSITE" id="PS00134">
    <property type="entry name" value="TRYPSIN_HIS"/>
    <property type="match status" value="1"/>
</dbReference>
<dbReference type="InterPro" id="IPR009003">
    <property type="entry name" value="Peptidase_S1_PA"/>
</dbReference>
<evidence type="ECO:0000256" key="1">
    <source>
        <dbReference type="ARBA" id="ARBA00004613"/>
    </source>
</evidence>
<dbReference type="InterPro" id="IPR001254">
    <property type="entry name" value="Trypsin_dom"/>
</dbReference>
<dbReference type="Proteomes" id="UP001152888">
    <property type="component" value="Unassembled WGS sequence"/>
</dbReference>
<dbReference type="CDD" id="cd00190">
    <property type="entry name" value="Tryp_SPc"/>
    <property type="match status" value="1"/>
</dbReference>
<evidence type="ECO:0000256" key="6">
    <source>
        <dbReference type="ARBA" id="ARBA00076468"/>
    </source>
</evidence>
<dbReference type="FunFam" id="2.40.10.10:FF:000038">
    <property type="entry name" value="Serine protease"/>
    <property type="match status" value="1"/>
</dbReference>
<comment type="caution">
    <text evidence="9">The sequence shown here is derived from an EMBL/GenBank/DDBJ whole genome shotgun (WGS) entry which is preliminary data.</text>
</comment>
<keyword evidence="3" id="KW-1015">Disulfide bond</keyword>
<dbReference type="InterPro" id="IPR001314">
    <property type="entry name" value="Peptidase_S1A"/>
</dbReference>
<accession>A0A9P0LGJ1</accession>
<keyword evidence="2" id="KW-0964">Secreted</keyword>
<dbReference type="OrthoDB" id="6261922at2759"/>
<feature type="domain" description="Peptidase S1" evidence="8">
    <location>
        <begin position="91"/>
        <end position="337"/>
    </location>
</feature>
<evidence type="ECO:0000256" key="5">
    <source>
        <dbReference type="ARBA" id="ARBA00068096"/>
    </source>
</evidence>
<evidence type="ECO:0000256" key="3">
    <source>
        <dbReference type="ARBA" id="ARBA00023157"/>
    </source>
</evidence>
<dbReference type="Pfam" id="PF18322">
    <property type="entry name" value="CLIP_1"/>
    <property type="match status" value="1"/>
</dbReference>
<dbReference type="PROSITE" id="PS50240">
    <property type="entry name" value="TRYPSIN_DOM"/>
    <property type="match status" value="1"/>
</dbReference>
<protein>
    <recommendedName>
        <fullName evidence="5">Phenoloxidase-activating factor 2</fullName>
    </recommendedName>
    <alternativeName>
        <fullName evidence="6">Prophenoloxidase-activating factor II</fullName>
    </alternativeName>
</protein>
<evidence type="ECO:0000256" key="4">
    <source>
        <dbReference type="ARBA" id="ARBA00024195"/>
    </source>
</evidence>
<feature type="signal peptide" evidence="7">
    <location>
        <begin position="1"/>
        <end position="19"/>
    </location>
</feature>
<reference evidence="9" key="1">
    <citation type="submission" date="2022-03" db="EMBL/GenBank/DDBJ databases">
        <authorList>
            <person name="Sayadi A."/>
        </authorList>
    </citation>
    <scope>NUCLEOTIDE SEQUENCE</scope>
</reference>
<organism evidence="9 10">
    <name type="scientific">Acanthoscelides obtectus</name>
    <name type="common">Bean weevil</name>
    <name type="synonym">Bruchus obtectus</name>
    <dbReference type="NCBI Taxonomy" id="200917"/>
    <lineage>
        <taxon>Eukaryota</taxon>
        <taxon>Metazoa</taxon>
        <taxon>Ecdysozoa</taxon>
        <taxon>Arthropoda</taxon>
        <taxon>Hexapoda</taxon>
        <taxon>Insecta</taxon>
        <taxon>Pterygota</taxon>
        <taxon>Neoptera</taxon>
        <taxon>Endopterygota</taxon>
        <taxon>Coleoptera</taxon>
        <taxon>Polyphaga</taxon>
        <taxon>Cucujiformia</taxon>
        <taxon>Chrysomeloidea</taxon>
        <taxon>Chrysomelidae</taxon>
        <taxon>Bruchinae</taxon>
        <taxon>Bruchini</taxon>
        <taxon>Acanthoscelides</taxon>
    </lineage>
</organism>
<dbReference type="PRINTS" id="PR00722">
    <property type="entry name" value="CHYMOTRYPSIN"/>
</dbReference>
<evidence type="ECO:0000313" key="10">
    <source>
        <dbReference type="Proteomes" id="UP001152888"/>
    </source>
</evidence>
<keyword evidence="10" id="KW-1185">Reference proteome</keyword>
<evidence type="ECO:0000256" key="7">
    <source>
        <dbReference type="SAM" id="SignalP"/>
    </source>
</evidence>
<dbReference type="InterPro" id="IPR051487">
    <property type="entry name" value="Ser/Thr_Proteases_Immune/Dev"/>
</dbReference>